<sequence>MSCILTEDLLYLVFLQSLPSRFSFTTESSSKLWTDPLPPPFNYSLVCRSWRKLVLSRPKLWCDIYIFSKFDVFEDYRNPAIERIIKKWLALSYPAPLRIILIVEEDPLLFIPCALLPLFLDEIHRWDLAIMEMNFPSPLPPSTITLHCLPPHNSLSLSLPSERLPAGCIDLSLCIGDTVSGLEQLHVGLGTCVRLPPHRDTLSLPRLRVLHYRSTMGLGNLDDLHCILSACPNLEDLEINIPGQAISTLASTREPIHLPRLSKLALIMSNRFTTDYLLDNFTCPSLRLFRFVIYYPLKIEPWEECASMEPLRIRDLLNCSCSNPPLEDMTLIWRESEPPVSPDLAESLESLLLSLKKLKTLRLHDYIFNHKVVEMLTVPGEGSSGSRLCPSLLNLHMAKGLDCVSDLTEDVLEDMLVSRWKAGSVRSVSFAFPRFWEFHGSMRVRDCIKEGLIAVNDSFRYGE</sequence>
<dbReference type="OrthoDB" id="3270987at2759"/>
<accession>A0A0H2S0S9</accession>
<protein>
    <recommendedName>
        <fullName evidence="3">F-box domain-containing protein</fullName>
    </recommendedName>
</protein>
<evidence type="ECO:0008006" key="3">
    <source>
        <dbReference type="Google" id="ProtNLM"/>
    </source>
</evidence>
<keyword evidence="2" id="KW-1185">Reference proteome</keyword>
<name>A0A0H2S0S9_9AGAM</name>
<dbReference type="Proteomes" id="UP000053477">
    <property type="component" value="Unassembled WGS sequence"/>
</dbReference>
<dbReference type="EMBL" id="KQ085904">
    <property type="protein sequence ID" value="KLO17452.1"/>
    <property type="molecule type" value="Genomic_DNA"/>
</dbReference>
<organism evidence="1 2">
    <name type="scientific">Schizopora paradoxa</name>
    <dbReference type="NCBI Taxonomy" id="27342"/>
    <lineage>
        <taxon>Eukaryota</taxon>
        <taxon>Fungi</taxon>
        <taxon>Dikarya</taxon>
        <taxon>Basidiomycota</taxon>
        <taxon>Agaricomycotina</taxon>
        <taxon>Agaricomycetes</taxon>
        <taxon>Hymenochaetales</taxon>
        <taxon>Schizoporaceae</taxon>
        <taxon>Schizopora</taxon>
    </lineage>
</organism>
<dbReference type="Gene3D" id="3.80.10.10">
    <property type="entry name" value="Ribonuclease Inhibitor"/>
    <property type="match status" value="1"/>
</dbReference>
<proteinExistence type="predicted"/>
<dbReference type="InterPro" id="IPR032675">
    <property type="entry name" value="LRR_dom_sf"/>
</dbReference>
<dbReference type="InParanoid" id="A0A0H2S0S9"/>
<dbReference type="AlphaFoldDB" id="A0A0H2S0S9"/>
<evidence type="ECO:0000313" key="1">
    <source>
        <dbReference type="EMBL" id="KLO17452.1"/>
    </source>
</evidence>
<reference evidence="1 2" key="1">
    <citation type="submission" date="2015-04" db="EMBL/GenBank/DDBJ databases">
        <title>Complete genome sequence of Schizopora paradoxa KUC8140, a cosmopolitan wood degrader in East Asia.</title>
        <authorList>
            <consortium name="DOE Joint Genome Institute"/>
            <person name="Min B."/>
            <person name="Park H."/>
            <person name="Jang Y."/>
            <person name="Kim J.-J."/>
            <person name="Kim K.H."/>
            <person name="Pangilinan J."/>
            <person name="Lipzen A."/>
            <person name="Riley R."/>
            <person name="Grigoriev I.V."/>
            <person name="Spatafora J.W."/>
            <person name="Choi I.-G."/>
        </authorList>
    </citation>
    <scope>NUCLEOTIDE SEQUENCE [LARGE SCALE GENOMIC DNA]</scope>
    <source>
        <strain evidence="1 2">KUC8140</strain>
    </source>
</reference>
<gene>
    <name evidence="1" type="ORF">SCHPADRAFT_925790</name>
</gene>
<evidence type="ECO:0000313" key="2">
    <source>
        <dbReference type="Proteomes" id="UP000053477"/>
    </source>
</evidence>